<dbReference type="Proteomes" id="UP001224412">
    <property type="component" value="Unassembled WGS sequence"/>
</dbReference>
<feature type="region of interest" description="Disordered" evidence="1">
    <location>
        <begin position="32"/>
        <end position="72"/>
    </location>
</feature>
<dbReference type="EMBL" id="JASNVH010000004">
    <property type="protein sequence ID" value="MDK4306592.1"/>
    <property type="molecule type" value="Genomic_DNA"/>
</dbReference>
<evidence type="ECO:0000256" key="1">
    <source>
        <dbReference type="SAM" id="MobiDB-lite"/>
    </source>
</evidence>
<reference evidence="2" key="1">
    <citation type="submission" date="2023-05" db="EMBL/GenBank/DDBJ databases">
        <title>Metabolic capabilities are highly conserved among human nasal-associated Corynebacterium species in pangenomic analyses.</title>
        <authorList>
            <person name="Tran T.H."/>
            <person name="Roberts A.Q."/>
            <person name="Escapa I.F."/>
            <person name="Gao W."/>
            <person name="Conlan S."/>
            <person name="Kong H."/>
            <person name="Segre J.A."/>
            <person name="Kelly M.S."/>
            <person name="Lemon K.P."/>
        </authorList>
    </citation>
    <scope>NUCLEOTIDE SEQUENCE</scope>
    <source>
        <strain evidence="2">KPL2773</strain>
    </source>
</reference>
<dbReference type="AlphaFoldDB" id="A0AAP4BPF1"/>
<dbReference type="RefSeq" id="WP_064832988.1">
    <property type="nucleotide sequence ID" value="NZ_CP100362.1"/>
</dbReference>
<gene>
    <name evidence="2" type="ORF">QPX42_03370</name>
</gene>
<accession>A0AAP4BPF1</accession>
<sequence length="187" mass="19431">MVKPIAKPQTTTRAWFVGVLGTLVLGLAACGDPNGGSSADPASTIEVEETEEPDYKSKDVDPIRPDNVNAQVEDPGYGVSFTYQGAVSASNGGTVVTIAVRNDNDVTLPPDAFDEPTLETGNGGGNYSKVDLLQSNPEDGEALGGLDLPLGVGATTNLQYVFDTTPGALWDARLTIGNVVYEGNLSN</sequence>
<feature type="compositionally biased region" description="Basic and acidic residues" evidence="1">
    <location>
        <begin position="53"/>
        <end position="64"/>
    </location>
</feature>
<protein>
    <submittedName>
        <fullName evidence="2">Uncharacterized protein</fullName>
    </submittedName>
</protein>
<evidence type="ECO:0000313" key="3">
    <source>
        <dbReference type="Proteomes" id="UP001224412"/>
    </source>
</evidence>
<dbReference type="PROSITE" id="PS51257">
    <property type="entry name" value="PROKAR_LIPOPROTEIN"/>
    <property type="match status" value="1"/>
</dbReference>
<comment type="caution">
    <text evidence="2">The sequence shown here is derived from an EMBL/GenBank/DDBJ whole genome shotgun (WGS) entry which is preliminary data.</text>
</comment>
<organism evidence="2 3">
    <name type="scientific">Corynebacterium pseudodiphtheriticum</name>
    <dbReference type="NCBI Taxonomy" id="37637"/>
    <lineage>
        <taxon>Bacteria</taxon>
        <taxon>Bacillati</taxon>
        <taxon>Actinomycetota</taxon>
        <taxon>Actinomycetes</taxon>
        <taxon>Mycobacteriales</taxon>
        <taxon>Corynebacteriaceae</taxon>
        <taxon>Corynebacterium</taxon>
    </lineage>
</organism>
<evidence type="ECO:0000313" key="2">
    <source>
        <dbReference type="EMBL" id="MDK4306592.1"/>
    </source>
</evidence>
<name>A0AAP4BPF1_9CORY</name>
<proteinExistence type="predicted"/>